<dbReference type="KEGG" id="vg:18559148"/>
<gene>
    <name evidence="2" type="primary">ORF14</name>
</gene>
<sequence>MILRNAPALGYTFEQARSLGFASASSREAWARTEQHNAMIEGQPARAIASRFAAERNLKENLHRAIERSKTGHGLPGMHRRGTITLHGKDPERVAIQHETWEEFRDAVVDVRPLNPQSHTTHYHPQRKD</sequence>
<feature type="region of interest" description="Disordered" evidence="1">
    <location>
        <begin position="66"/>
        <end position="90"/>
    </location>
</feature>
<proteinExistence type="predicted"/>
<reference evidence="2 3" key="1">
    <citation type="submission" date="2010-10" db="EMBL/GenBank/DDBJ databases">
        <title>Genomic analysis of Ralstonia solanacearum phages RSB2 and RSB3.</title>
        <authorList>
            <person name="Kawasaki T."/>
            <person name="Ishikawa H."/>
            <person name="Shimizu M."/>
            <person name="Omoto W."/>
            <person name="Fujie M."/>
            <person name="Yamada T."/>
        </authorList>
    </citation>
    <scope>NUCLEOTIDE SEQUENCE [LARGE SCALE GENOMIC DNA]</scope>
    <source>
        <strain evidence="2">RSB2</strain>
    </source>
</reference>
<organism evidence="2 3">
    <name type="scientific">Ralstonia phage RSB2</name>
    <dbReference type="NCBI Taxonomy" id="913183"/>
    <lineage>
        <taxon>Viruses</taxon>
        <taxon>Duplodnaviria</taxon>
        <taxon>Heunggongvirae</taxon>
        <taxon>Uroviricota</taxon>
        <taxon>Caudoviricetes</taxon>
        <taxon>Autographivirales</taxon>
        <taxon>Autotranscriptaviridae</taxon>
        <taxon>Kelmasvirus</taxon>
        <taxon>Kelmasvirus RSB2</taxon>
    </lineage>
</organism>
<evidence type="ECO:0000256" key="1">
    <source>
        <dbReference type="SAM" id="MobiDB-lite"/>
    </source>
</evidence>
<name>E5RUZ4_9CAUD</name>
<dbReference type="Proteomes" id="UP000008913">
    <property type="component" value="Segment"/>
</dbReference>
<accession>E5RUZ4</accession>
<evidence type="ECO:0000313" key="2">
    <source>
        <dbReference type="EMBL" id="BAJ51802.1"/>
    </source>
</evidence>
<dbReference type="EMBL" id="AB597179">
    <property type="protein sequence ID" value="BAJ51802.1"/>
    <property type="molecule type" value="Genomic_DNA"/>
</dbReference>
<dbReference type="GeneID" id="18559148"/>
<dbReference type="RefSeq" id="YP_009017735.1">
    <property type="nucleotide sequence ID" value="NC_023736.1"/>
</dbReference>
<keyword evidence="3" id="KW-1185">Reference proteome</keyword>
<evidence type="ECO:0000313" key="3">
    <source>
        <dbReference type="Proteomes" id="UP000008913"/>
    </source>
</evidence>
<protein>
    <submittedName>
        <fullName evidence="2">Uncharacterized protein ORF14</fullName>
    </submittedName>
</protein>